<name>A0A329RAS7_9STRA</name>
<dbReference type="VEuPathDB" id="FungiDB:PC110_g22592"/>
<dbReference type="EMBL" id="RCMV01002705">
    <property type="protein sequence ID" value="KAG3201567.1"/>
    <property type="molecule type" value="Genomic_DNA"/>
</dbReference>
<gene>
    <name evidence="3" type="ORF">PC110_g22592</name>
    <name evidence="1" type="ORF">PC117_g18681</name>
    <name evidence="2" type="ORF">PC129_g23482</name>
</gene>
<reference evidence="3 4" key="1">
    <citation type="submission" date="2018-01" db="EMBL/GenBank/DDBJ databases">
        <title>Draft genome of the strawberry crown rot pathogen Phytophthora cactorum.</title>
        <authorList>
            <person name="Armitage A.D."/>
            <person name="Lysoe E."/>
            <person name="Nellist C.F."/>
            <person name="Harrison R.J."/>
            <person name="Brurberg M.B."/>
        </authorList>
    </citation>
    <scope>NUCLEOTIDE SEQUENCE [LARGE SCALE GENOMIC DNA]</scope>
    <source>
        <strain evidence="3 4">10300</strain>
    </source>
</reference>
<dbReference type="Proteomes" id="UP000736787">
    <property type="component" value="Unassembled WGS sequence"/>
</dbReference>
<dbReference type="EMBL" id="MJFZ01002183">
    <property type="protein sequence ID" value="RAW20966.1"/>
    <property type="molecule type" value="Genomic_DNA"/>
</dbReference>
<evidence type="ECO:0000313" key="1">
    <source>
        <dbReference type="EMBL" id="KAG2913156.1"/>
    </source>
</evidence>
<dbReference type="EMBL" id="RCMK01000766">
    <property type="protein sequence ID" value="KAG2913156.1"/>
    <property type="molecule type" value="Genomic_DNA"/>
</dbReference>
<comment type="caution">
    <text evidence="3">The sequence shown here is derived from an EMBL/GenBank/DDBJ whole genome shotgun (WGS) entry which is preliminary data.</text>
</comment>
<accession>A0A329RAS7</accession>
<protein>
    <submittedName>
        <fullName evidence="3">Uncharacterized protein</fullName>
    </submittedName>
</protein>
<dbReference type="OrthoDB" id="119884at2759"/>
<evidence type="ECO:0000313" key="3">
    <source>
        <dbReference type="EMBL" id="RAW20966.1"/>
    </source>
</evidence>
<organism evidence="3 4">
    <name type="scientific">Phytophthora cactorum</name>
    <dbReference type="NCBI Taxonomy" id="29920"/>
    <lineage>
        <taxon>Eukaryota</taxon>
        <taxon>Sar</taxon>
        <taxon>Stramenopiles</taxon>
        <taxon>Oomycota</taxon>
        <taxon>Peronosporomycetes</taxon>
        <taxon>Peronosporales</taxon>
        <taxon>Peronosporaceae</taxon>
        <taxon>Phytophthora</taxon>
    </lineage>
</organism>
<dbReference type="AlphaFoldDB" id="A0A329RAS7"/>
<dbReference type="Proteomes" id="UP000251314">
    <property type="component" value="Unassembled WGS sequence"/>
</dbReference>
<evidence type="ECO:0000313" key="2">
    <source>
        <dbReference type="EMBL" id="KAG3201567.1"/>
    </source>
</evidence>
<dbReference type="Proteomes" id="UP000760860">
    <property type="component" value="Unassembled WGS sequence"/>
</dbReference>
<keyword evidence="4" id="KW-1185">Reference proteome</keyword>
<evidence type="ECO:0000313" key="4">
    <source>
        <dbReference type="Proteomes" id="UP000251314"/>
    </source>
</evidence>
<sequence length="98" mass="11184">MLATTATRVRNGKTWVPAINASDRPTRLPSKRELGTWVPLDDDVAVLEMNSKLRHDKVHDWLDQMIRNNNEPLGNGNEVHIGEKDSETRELVMKLLKV</sequence>
<proteinExistence type="predicted"/>
<reference evidence="2" key="2">
    <citation type="submission" date="2018-05" db="EMBL/GenBank/DDBJ databases">
        <title>Effector identification in a new, highly contiguous assembly of the strawberry crown rot pathogen Phytophthora cactorum.</title>
        <authorList>
            <person name="Armitage A.D."/>
            <person name="Nellist C.F."/>
            <person name="Bates H."/>
            <person name="Vickerstaff R.J."/>
            <person name="Harrison R.J."/>
        </authorList>
    </citation>
    <scope>NUCLEOTIDE SEQUENCE</scope>
    <source>
        <strain evidence="1">4040</strain>
        <strain evidence="2">P421</strain>
    </source>
</reference>